<name>A0A0K1PZF5_9BACT</name>
<dbReference type="PROSITE" id="PS51257">
    <property type="entry name" value="PROKAR_LIPOPROTEIN"/>
    <property type="match status" value="1"/>
</dbReference>
<proteinExistence type="predicted"/>
<protein>
    <submittedName>
        <fullName evidence="2">Type IV fimbrial biogenesis protein PilY1</fullName>
    </submittedName>
</protein>
<dbReference type="RefSeq" id="WP_146649778.1">
    <property type="nucleotide sequence ID" value="NZ_CP012333.1"/>
</dbReference>
<gene>
    <name evidence="2" type="ORF">AKJ09_05420</name>
</gene>
<sequence length="400" mass="43088">MRRVARLFWIGSIVPATALAFVACADEGDTGARDATGTDASTVIDATPEAAPDADDASSDGAVTDAGSEKCSASGLCIADIPISPKASLTSVWGSSRNDVWAVGNQGLVGHFDGSRWEIAETDVPDGSLVYTARGVWLERPDDVWIIEGDRIRHTTGWKGPKSTAWSTFRYPAVRGYVSYLPAAVHGIGDTVWIGHLLHYEYTPVERFSRWLDGGPSPPEALSVRAPQIRTVTTARQSEVWSAGLCNRAIAHSCAFRASRPEAAPTDVPLSEWEVTEFDTRSELPLNGSWAHGDDVWLVGEGGAIRRVTASTRPTKKFDYVGSPVTTDLNSVFGFGPDDVWVVGEAATVLHWDGTSWTKLSTPFDQAKNKPRLLSVWGSSANDVWIAGDGGMLHFQESAK</sequence>
<organism evidence="2 3">
    <name type="scientific">Labilithrix luteola</name>
    <dbReference type="NCBI Taxonomy" id="1391654"/>
    <lineage>
        <taxon>Bacteria</taxon>
        <taxon>Pseudomonadati</taxon>
        <taxon>Myxococcota</taxon>
        <taxon>Polyangia</taxon>
        <taxon>Polyangiales</taxon>
        <taxon>Labilitrichaceae</taxon>
        <taxon>Labilithrix</taxon>
    </lineage>
</organism>
<evidence type="ECO:0000313" key="2">
    <source>
        <dbReference type="EMBL" id="AKU98756.1"/>
    </source>
</evidence>
<dbReference type="AlphaFoldDB" id="A0A0K1PZF5"/>
<accession>A0A0K1PZF5</accession>
<feature type="signal peptide" evidence="1">
    <location>
        <begin position="1"/>
        <end position="25"/>
    </location>
</feature>
<reference evidence="2 3" key="1">
    <citation type="submission" date="2015-08" db="EMBL/GenBank/DDBJ databases">
        <authorList>
            <person name="Babu N.S."/>
            <person name="Beckwith C.J."/>
            <person name="Beseler K.G."/>
            <person name="Brison A."/>
            <person name="Carone J.V."/>
            <person name="Caskin T.P."/>
            <person name="Diamond M."/>
            <person name="Durham M.E."/>
            <person name="Foxe J.M."/>
            <person name="Go M."/>
            <person name="Henderson B.A."/>
            <person name="Jones I.B."/>
            <person name="McGettigan J.A."/>
            <person name="Micheletti S.J."/>
            <person name="Nasrallah M.E."/>
            <person name="Ortiz D."/>
            <person name="Piller C.R."/>
            <person name="Privatt S.R."/>
            <person name="Schneider S.L."/>
            <person name="Sharp S."/>
            <person name="Smith T.C."/>
            <person name="Stanton J.D."/>
            <person name="Ullery H.E."/>
            <person name="Wilson R.J."/>
            <person name="Serrano M.G."/>
            <person name="Buck G."/>
            <person name="Lee V."/>
            <person name="Wang Y."/>
            <person name="Carvalho R."/>
            <person name="Voegtly L."/>
            <person name="Shi R."/>
            <person name="Duckworth R."/>
            <person name="Johnson A."/>
            <person name="Loviza R."/>
            <person name="Walstead R."/>
            <person name="Shah Z."/>
            <person name="Kiflezghi M."/>
            <person name="Wade K."/>
            <person name="Ball S.L."/>
            <person name="Bradley K.W."/>
            <person name="Asai D.J."/>
            <person name="Bowman C.A."/>
            <person name="Russell D.A."/>
            <person name="Pope W.H."/>
            <person name="Jacobs-Sera D."/>
            <person name="Hendrix R.W."/>
            <person name="Hatfull G.F."/>
        </authorList>
    </citation>
    <scope>NUCLEOTIDE SEQUENCE [LARGE SCALE GENOMIC DNA]</scope>
    <source>
        <strain evidence="2 3">DSM 27648</strain>
    </source>
</reference>
<evidence type="ECO:0000256" key="1">
    <source>
        <dbReference type="SAM" id="SignalP"/>
    </source>
</evidence>
<keyword evidence="1" id="KW-0732">Signal</keyword>
<evidence type="ECO:0000313" key="3">
    <source>
        <dbReference type="Proteomes" id="UP000064967"/>
    </source>
</evidence>
<dbReference type="OrthoDB" id="8093255at2"/>
<feature type="chain" id="PRO_5005466528" evidence="1">
    <location>
        <begin position="26"/>
        <end position="400"/>
    </location>
</feature>
<dbReference type="Proteomes" id="UP000064967">
    <property type="component" value="Chromosome"/>
</dbReference>
<dbReference type="STRING" id="1391654.AKJ09_05420"/>
<dbReference type="KEGG" id="llu:AKJ09_05420"/>
<keyword evidence="3" id="KW-1185">Reference proteome</keyword>
<dbReference type="EMBL" id="CP012333">
    <property type="protein sequence ID" value="AKU98756.1"/>
    <property type="molecule type" value="Genomic_DNA"/>
</dbReference>